<sequence>MKLVSRIILGTAMAATAFTSLVNMARAEGGPLGVYAGEASIFVNDTFGDRHDRWRTASSSRSWFWDESLLGRTLELRFRDEIISPWTKTKQGPANDRIYANAIGLGAFTHGSAGRLDYVLGAEILVTGDQTGLWHLQGAVHDALGLEKAYDPKTRKDRHLENGVHGLAAGEVAMAYDAGNHRLRPYLGAGVGYESTVTAGVDYFLGPLAGASHLSRDPVTGTPLAGDRDATGNGWSLVAGLDATRVFDSIYLPSDGDVTATRTRLRARAGIQADLGRVSVFFGQAWLSEEFVTQAEPQRTGLLSVDFRF</sequence>
<keyword evidence="3" id="KW-1185">Reference proteome</keyword>
<feature type="signal peptide" evidence="1">
    <location>
        <begin position="1"/>
        <end position="17"/>
    </location>
</feature>
<gene>
    <name evidence="2" type="ORF">OM960_18490</name>
</gene>
<protein>
    <submittedName>
        <fullName evidence="2">Lipid A deacylase LpxR family protein</fullName>
    </submittedName>
</protein>
<reference evidence="2 3" key="1">
    <citation type="submission" date="2022-10" db="EMBL/GenBank/DDBJ databases">
        <title>Defluviimonas sp. CAU 1641 isolated from mud.</title>
        <authorList>
            <person name="Kim W."/>
        </authorList>
    </citation>
    <scope>NUCLEOTIDE SEQUENCE [LARGE SCALE GENOMIC DNA]</scope>
    <source>
        <strain evidence="2 3">CAU 1641</strain>
    </source>
</reference>
<comment type="caution">
    <text evidence="2">The sequence shown here is derived from an EMBL/GenBank/DDBJ whole genome shotgun (WGS) entry which is preliminary data.</text>
</comment>
<evidence type="ECO:0000313" key="2">
    <source>
        <dbReference type="EMBL" id="MCW3783531.1"/>
    </source>
</evidence>
<dbReference type="EMBL" id="JAPDOG010000021">
    <property type="protein sequence ID" value="MCW3783531.1"/>
    <property type="molecule type" value="Genomic_DNA"/>
</dbReference>
<name>A0ABT3J758_9RHOB</name>
<dbReference type="Gene3D" id="2.40.128.140">
    <property type="entry name" value="Outer membrane protein"/>
    <property type="match status" value="1"/>
</dbReference>
<dbReference type="Proteomes" id="UP001207582">
    <property type="component" value="Unassembled WGS sequence"/>
</dbReference>
<dbReference type="InterPro" id="IPR037107">
    <property type="entry name" value="Put_OMP_sf"/>
</dbReference>
<keyword evidence="1" id="KW-0732">Signal</keyword>
<proteinExistence type="predicted"/>
<organism evidence="2 3">
    <name type="scientific">Defluviimonas salinarum</name>
    <dbReference type="NCBI Taxonomy" id="2992147"/>
    <lineage>
        <taxon>Bacteria</taxon>
        <taxon>Pseudomonadati</taxon>
        <taxon>Pseudomonadota</taxon>
        <taxon>Alphaproteobacteria</taxon>
        <taxon>Rhodobacterales</taxon>
        <taxon>Paracoccaceae</taxon>
        <taxon>Albidovulum</taxon>
    </lineage>
</organism>
<evidence type="ECO:0000256" key="1">
    <source>
        <dbReference type="SAM" id="SignalP"/>
    </source>
</evidence>
<evidence type="ECO:0000313" key="3">
    <source>
        <dbReference type="Proteomes" id="UP001207582"/>
    </source>
</evidence>
<feature type="chain" id="PRO_5046940364" evidence="1">
    <location>
        <begin position="18"/>
        <end position="309"/>
    </location>
</feature>
<dbReference type="RefSeq" id="WP_264772977.1">
    <property type="nucleotide sequence ID" value="NZ_JAPDOG010000021.1"/>
</dbReference>
<accession>A0ABT3J758</accession>